<reference evidence="3" key="1">
    <citation type="journal article" date="2019" name="Int. J. Syst. Evol. Microbiol.">
        <title>The Global Catalogue of Microorganisms (GCM) 10K type strain sequencing project: providing services to taxonomists for standard genome sequencing and annotation.</title>
        <authorList>
            <consortium name="The Broad Institute Genomics Platform"/>
            <consortium name="The Broad Institute Genome Sequencing Center for Infectious Disease"/>
            <person name="Wu L."/>
            <person name="Ma J."/>
        </authorList>
    </citation>
    <scope>NUCLEOTIDE SEQUENCE [LARGE SCALE GENOMIC DNA]</scope>
    <source>
        <strain evidence="3">CCM 7526</strain>
    </source>
</reference>
<dbReference type="InterPro" id="IPR001633">
    <property type="entry name" value="EAL_dom"/>
</dbReference>
<dbReference type="CDD" id="cd01948">
    <property type="entry name" value="EAL"/>
    <property type="match status" value="1"/>
</dbReference>
<comment type="caution">
    <text evidence="2">The sequence shown here is derived from an EMBL/GenBank/DDBJ whole genome shotgun (WGS) entry which is preliminary data.</text>
</comment>
<sequence length="396" mass="41969">MPERSEAAGQVAELLHTARKSLGMDLTFLSRLDGTTQHLEVIDSDLAFAALEGTMHPQETTFCQAILDGALPPVMPDVTLFPLAMSLPGAAAGIRSYISAPVELSDGTVYGTFCGAGLQADPQLTDRDRALMEVLAHAAAMILEPDIDKRRRNAAIESRLRPLLDRGGPVVLLQPIVELAGGRRVGAEALSRFPQEWGQPPDEVFADAELIGERIPLELAALRQAADHLPDVSGYIAMNISPATLFSEAGAVFLAGLPLDRIVLELSEHDPVDDYDHLRAVLAPLRARNMRLAVDDVGAGYSSLRHIVATSPDVIKLDRSIISGVADDRVLAVVVRALVDLAGAIGATVVAEGIETAADAAELTSLGVQLGQGWLFDRAVPAADLSDEYALAPAGH</sequence>
<keyword evidence="3" id="KW-1185">Reference proteome</keyword>
<accession>A0ABW4ARK1</accession>
<name>A0ABW4ARK1_9ACTN</name>
<dbReference type="SUPFAM" id="SSF141868">
    <property type="entry name" value="EAL domain-like"/>
    <property type="match status" value="1"/>
</dbReference>
<evidence type="ECO:0000259" key="1">
    <source>
        <dbReference type="PROSITE" id="PS50883"/>
    </source>
</evidence>
<dbReference type="Gene3D" id="3.20.20.450">
    <property type="entry name" value="EAL domain"/>
    <property type="match status" value="1"/>
</dbReference>
<dbReference type="Gene3D" id="3.30.450.40">
    <property type="match status" value="1"/>
</dbReference>
<evidence type="ECO:0000313" key="3">
    <source>
        <dbReference type="Proteomes" id="UP001597183"/>
    </source>
</evidence>
<dbReference type="PANTHER" id="PTHR33121:SF70">
    <property type="entry name" value="SIGNALING PROTEIN YKOW"/>
    <property type="match status" value="1"/>
</dbReference>
<proteinExistence type="predicted"/>
<organism evidence="2 3">
    <name type="scientific">Actinoplanes sichuanensis</name>
    <dbReference type="NCBI Taxonomy" id="512349"/>
    <lineage>
        <taxon>Bacteria</taxon>
        <taxon>Bacillati</taxon>
        <taxon>Actinomycetota</taxon>
        <taxon>Actinomycetes</taxon>
        <taxon>Micromonosporales</taxon>
        <taxon>Micromonosporaceae</taxon>
        <taxon>Actinoplanes</taxon>
    </lineage>
</organism>
<dbReference type="SMART" id="SM00052">
    <property type="entry name" value="EAL"/>
    <property type="match status" value="1"/>
</dbReference>
<dbReference type="InterPro" id="IPR029016">
    <property type="entry name" value="GAF-like_dom_sf"/>
</dbReference>
<dbReference type="SUPFAM" id="SSF55781">
    <property type="entry name" value="GAF domain-like"/>
    <property type="match status" value="1"/>
</dbReference>
<dbReference type="InterPro" id="IPR003018">
    <property type="entry name" value="GAF"/>
</dbReference>
<gene>
    <name evidence="2" type="ORF">ACFQ5G_46305</name>
</gene>
<dbReference type="Pfam" id="PF01590">
    <property type="entry name" value="GAF"/>
    <property type="match status" value="1"/>
</dbReference>
<dbReference type="Pfam" id="PF00563">
    <property type="entry name" value="EAL"/>
    <property type="match status" value="1"/>
</dbReference>
<dbReference type="PANTHER" id="PTHR33121">
    <property type="entry name" value="CYCLIC DI-GMP PHOSPHODIESTERASE PDEF"/>
    <property type="match status" value="1"/>
</dbReference>
<dbReference type="Proteomes" id="UP001597183">
    <property type="component" value="Unassembled WGS sequence"/>
</dbReference>
<dbReference type="EMBL" id="JBHTMK010000063">
    <property type="protein sequence ID" value="MFD1372786.1"/>
    <property type="molecule type" value="Genomic_DNA"/>
</dbReference>
<dbReference type="RefSeq" id="WP_317794519.1">
    <property type="nucleotide sequence ID" value="NZ_AP028461.1"/>
</dbReference>
<evidence type="ECO:0000313" key="2">
    <source>
        <dbReference type="EMBL" id="MFD1372786.1"/>
    </source>
</evidence>
<feature type="domain" description="EAL" evidence="1">
    <location>
        <begin position="153"/>
        <end position="393"/>
    </location>
</feature>
<dbReference type="InterPro" id="IPR035919">
    <property type="entry name" value="EAL_sf"/>
</dbReference>
<protein>
    <submittedName>
        <fullName evidence="2">EAL domain-containing protein</fullName>
    </submittedName>
</protein>
<dbReference type="PROSITE" id="PS50883">
    <property type="entry name" value="EAL"/>
    <property type="match status" value="1"/>
</dbReference>
<dbReference type="InterPro" id="IPR050706">
    <property type="entry name" value="Cyclic-di-GMP_PDE-like"/>
</dbReference>
<dbReference type="SMART" id="SM00065">
    <property type="entry name" value="GAF"/>
    <property type="match status" value="1"/>
</dbReference>